<accession>A0ABV5J482</accession>
<evidence type="ECO:0008006" key="3">
    <source>
        <dbReference type="Google" id="ProtNLM"/>
    </source>
</evidence>
<sequence>MIFFYLTNFHQKEGVHEIHAQGCPQMPGMLELTYLGPFNNPEEAVRKAKVKYDEVKTCPECCQSKKMMAIKDE</sequence>
<keyword evidence="2" id="KW-1185">Reference proteome</keyword>
<evidence type="ECO:0000313" key="1">
    <source>
        <dbReference type="EMBL" id="MFB9211624.1"/>
    </source>
</evidence>
<dbReference type="RefSeq" id="WP_290248511.1">
    <property type="nucleotide sequence ID" value="NZ_JAUFQT010000001.1"/>
</dbReference>
<comment type="caution">
    <text evidence="1">The sequence shown here is derived from an EMBL/GenBank/DDBJ whole genome shotgun (WGS) entry which is preliminary data.</text>
</comment>
<evidence type="ECO:0000313" key="2">
    <source>
        <dbReference type="Proteomes" id="UP001589654"/>
    </source>
</evidence>
<proteinExistence type="predicted"/>
<protein>
    <recommendedName>
        <fullName evidence="3">SPOR domain-containing protein</fullName>
    </recommendedName>
</protein>
<organism evidence="1 2">
    <name type="scientific">Echinicola jeungdonensis</name>
    <dbReference type="NCBI Taxonomy" id="709343"/>
    <lineage>
        <taxon>Bacteria</taxon>
        <taxon>Pseudomonadati</taxon>
        <taxon>Bacteroidota</taxon>
        <taxon>Cytophagia</taxon>
        <taxon>Cytophagales</taxon>
        <taxon>Cyclobacteriaceae</taxon>
        <taxon>Echinicola</taxon>
    </lineage>
</organism>
<dbReference type="EMBL" id="JBHMEW010000051">
    <property type="protein sequence ID" value="MFB9211624.1"/>
    <property type="molecule type" value="Genomic_DNA"/>
</dbReference>
<gene>
    <name evidence="1" type="ORF">ACFFUR_07390</name>
</gene>
<name>A0ABV5J482_9BACT</name>
<reference evidence="1 2" key="1">
    <citation type="submission" date="2024-09" db="EMBL/GenBank/DDBJ databases">
        <authorList>
            <person name="Sun Q."/>
            <person name="Mori K."/>
        </authorList>
    </citation>
    <scope>NUCLEOTIDE SEQUENCE [LARGE SCALE GENOMIC DNA]</scope>
    <source>
        <strain evidence="1 2">CECT 7682</strain>
    </source>
</reference>
<dbReference type="Proteomes" id="UP001589654">
    <property type="component" value="Unassembled WGS sequence"/>
</dbReference>